<accession>A0AC34QWK5</accession>
<protein>
    <submittedName>
        <fullName evidence="2">Uncharacterized protein</fullName>
    </submittedName>
</protein>
<dbReference type="Proteomes" id="UP000887576">
    <property type="component" value="Unplaced"/>
</dbReference>
<reference evidence="2" key="1">
    <citation type="submission" date="2022-11" db="UniProtKB">
        <authorList>
            <consortium name="WormBaseParasite"/>
        </authorList>
    </citation>
    <scope>IDENTIFICATION</scope>
</reference>
<sequence>MLNKKNMIGNFISTKIFITFFYSPSSFSTKKIITDTPYKDRHGFNITKGCSERKEEGCFKENDGSVSCYCYGHKCNAPTYAVKCYEFRFNDVKLIDCPNPSKQCYYVRDPTTMKTIDGGCDLQVGNKPKCSGDGCNYPMSCYDYKTDSVIQCSDSVRTCQVIYAR</sequence>
<proteinExistence type="predicted"/>
<name>A0AC34QWK5_9BILA</name>
<dbReference type="WBParaSite" id="JU765_v2.g19929.t1">
    <property type="protein sequence ID" value="JU765_v2.g19929.t1"/>
    <property type="gene ID" value="JU765_v2.g19929"/>
</dbReference>
<evidence type="ECO:0000313" key="2">
    <source>
        <dbReference type="WBParaSite" id="JU765_v2.g19929.t1"/>
    </source>
</evidence>
<evidence type="ECO:0000313" key="1">
    <source>
        <dbReference type="Proteomes" id="UP000887576"/>
    </source>
</evidence>
<organism evidence="1 2">
    <name type="scientific">Panagrolaimus sp. JU765</name>
    <dbReference type="NCBI Taxonomy" id="591449"/>
    <lineage>
        <taxon>Eukaryota</taxon>
        <taxon>Metazoa</taxon>
        <taxon>Ecdysozoa</taxon>
        <taxon>Nematoda</taxon>
        <taxon>Chromadorea</taxon>
        <taxon>Rhabditida</taxon>
        <taxon>Tylenchina</taxon>
        <taxon>Panagrolaimomorpha</taxon>
        <taxon>Panagrolaimoidea</taxon>
        <taxon>Panagrolaimidae</taxon>
        <taxon>Panagrolaimus</taxon>
    </lineage>
</organism>